<dbReference type="InterPro" id="IPR050238">
    <property type="entry name" value="DNA_Rep/Repair_Clamp_Loader"/>
</dbReference>
<gene>
    <name evidence="12" type="ORF">SAMN05216516_101327</name>
</gene>
<dbReference type="InterPro" id="IPR008921">
    <property type="entry name" value="DNA_pol3_clamp-load_cplx_C"/>
</dbReference>
<comment type="function">
    <text evidence="8">DNA polymerase III is a complex, multichain enzyme responsible for most of the replicative synthesis in bacteria. This DNA polymerase also exhibits 3' to 5' exonuclease activity.</text>
</comment>
<keyword evidence="5" id="KW-0235">DNA replication</keyword>
<feature type="domain" description="DNA polymerase III delta subunit C-terminal" evidence="10">
    <location>
        <begin position="210"/>
        <end position="321"/>
    </location>
</feature>
<evidence type="ECO:0000256" key="8">
    <source>
        <dbReference type="ARBA" id="ARBA00037724"/>
    </source>
</evidence>
<dbReference type="InterPro" id="IPR015199">
    <property type="entry name" value="DNA_pol_III_delta_C"/>
</dbReference>
<dbReference type="Gene3D" id="1.20.272.10">
    <property type="match status" value="1"/>
</dbReference>
<reference evidence="13" key="1">
    <citation type="submission" date="2016-10" db="EMBL/GenBank/DDBJ databases">
        <authorList>
            <person name="Varghese N."/>
            <person name="Submissions S."/>
        </authorList>
    </citation>
    <scope>NUCLEOTIDE SEQUENCE [LARGE SCALE GENOMIC DNA]</scope>
    <source>
        <strain evidence="13">N6PO6</strain>
    </source>
</reference>
<dbReference type="OrthoDB" id="9811073at2"/>
<accession>A0A1I4UT76</accession>
<sequence>MNWYPWLNVPYRQLIEQHQQGRAHHALLIQAQPGMGDASLVWGLSRWLMCQQRDGLKSCGRCHSCQLMEASTHPDWYKLAAEQGKSALGIDAVRSLAEKLYHRSQQGGEKVVWIPDAGQLTEAAANALLKTLEEPSANTWFVLCCHQPGRLLATLRSRCICWHLPPPEESFSLKWLQSQTQKNLQEMTTSLRLSGGAPAAALELLNDKPWSARQALCQGLQDGLSQDLLSLMKHLNHEDAAQRISWLSMLLLDALKWQQSGEMMLTNVDSLPLVKQLASRLPASVLDESLRQWLRCREQLLSVTSVNRELVLTDQLLRWEQLLIATSPLQAK</sequence>
<evidence type="ECO:0000256" key="9">
    <source>
        <dbReference type="ARBA" id="ARBA00049244"/>
    </source>
</evidence>
<evidence type="ECO:0000259" key="10">
    <source>
        <dbReference type="Pfam" id="PF09115"/>
    </source>
</evidence>
<dbReference type="Pfam" id="PF21500">
    <property type="entry name" value="HolB_lid"/>
    <property type="match status" value="1"/>
</dbReference>
<dbReference type="GO" id="GO:0008408">
    <property type="term" value="F:3'-5' exonuclease activity"/>
    <property type="evidence" value="ECO:0007669"/>
    <property type="project" value="InterPro"/>
</dbReference>
<feature type="domain" description="DNA polymerase III subunit delta' AAA+ ATPase lid" evidence="11">
    <location>
        <begin position="167"/>
        <end position="205"/>
    </location>
</feature>
<dbReference type="InterPro" id="IPR004622">
    <property type="entry name" value="DNA_pol_HolB"/>
</dbReference>
<evidence type="ECO:0000256" key="4">
    <source>
        <dbReference type="ARBA" id="ARBA00022695"/>
    </source>
</evidence>
<evidence type="ECO:0000256" key="7">
    <source>
        <dbReference type="ARBA" id="ARBA00026073"/>
    </source>
</evidence>
<dbReference type="EC" id="2.7.7.7" evidence="1"/>
<evidence type="ECO:0000256" key="6">
    <source>
        <dbReference type="ARBA" id="ARBA00022932"/>
    </source>
</evidence>
<comment type="subunit">
    <text evidence="7">DNA polymerase III contains a core (composed of alpha, epsilon and theta chains) that associates with a tau subunit. This core dimerizes to form the POLIII' complex. PolIII' associates with the gamma complex (composed of gamma, delta, delta', psi and chi chains) and with the beta chain to form the complete DNA polymerase III complex.</text>
</comment>
<dbReference type="GO" id="GO:0003677">
    <property type="term" value="F:DNA binding"/>
    <property type="evidence" value="ECO:0007669"/>
    <property type="project" value="InterPro"/>
</dbReference>
<evidence type="ECO:0000256" key="3">
    <source>
        <dbReference type="ARBA" id="ARBA00022679"/>
    </source>
</evidence>
<evidence type="ECO:0000256" key="2">
    <source>
        <dbReference type="ARBA" id="ARBA00014363"/>
    </source>
</evidence>
<keyword evidence="3" id="KW-0808">Transferase</keyword>
<dbReference type="SUPFAM" id="SSF52540">
    <property type="entry name" value="P-loop containing nucleoside triphosphate hydrolases"/>
    <property type="match status" value="1"/>
</dbReference>
<proteinExistence type="predicted"/>
<dbReference type="NCBIfam" id="TIGR00678">
    <property type="entry name" value="holB"/>
    <property type="match status" value="1"/>
</dbReference>
<dbReference type="AlphaFoldDB" id="A0A1I4UT76"/>
<dbReference type="GO" id="GO:0003887">
    <property type="term" value="F:DNA-directed DNA polymerase activity"/>
    <property type="evidence" value="ECO:0007669"/>
    <property type="project" value="UniProtKB-KW"/>
</dbReference>
<dbReference type="Gene3D" id="3.40.50.300">
    <property type="entry name" value="P-loop containing nucleotide triphosphate hydrolases"/>
    <property type="match status" value="1"/>
</dbReference>
<evidence type="ECO:0000313" key="12">
    <source>
        <dbReference type="EMBL" id="SFM92105.1"/>
    </source>
</evidence>
<dbReference type="EMBL" id="FOVC01000001">
    <property type="protein sequence ID" value="SFM92105.1"/>
    <property type="molecule type" value="Genomic_DNA"/>
</dbReference>
<name>A0A1I4UT76_9GAMM</name>
<comment type="catalytic activity">
    <reaction evidence="9">
        <text>DNA(n) + a 2'-deoxyribonucleoside 5'-triphosphate = DNA(n+1) + diphosphate</text>
        <dbReference type="Rhea" id="RHEA:22508"/>
        <dbReference type="Rhea" id="RHEA-COMP:17339"/>
        <dbReference type="Rhea" id="RHEA-COMP:17340"/>
        <dbReference type="ChEBI" id="CHEBI:33019"/>
        <dbReference type="ChEBI" id="CHEBI:61560"/>
        <dbReference type="ChEBI" id="CHEBI:173112"/>
        <dbReference type="EC" id="2.7.7.7"/>
    </reaction>
</comment>
<evidence type="ECO:0000256" key="1">
    <source>
        <dbReference type="ARBA" id="ARBA00012417"/>
    </source>
</evidence>
<dbReference type="InterPro" id="IPR027417">
    <property type="entry name" value="P-loop_NTPase"/>
</dbReference>
<keyword evidence="4" id="KW-0548">Nucleotidyltransferase</keyword>
<dbReference type="NCBIfam" id="NF005941">
    <property type="entry name" value="PRK07993.1"/>
    <property type="match status" value="1"/>
</dbReference>
<evidence type="ECO:0000313" key="13">
    <source>
        <dbReference type="Proteomes" id="UP000242222"/>
    </source>
</evidence>
<dbReference type="Pfam" id="PF13177">
    <property type="entry name" value="DNA_pol3_delta2"/>
    <property type="match status" value="1"/>
</dbReference>
<dbReference type="FunFam" id="3.40.50.300:FF:000890">
    <property type="entry name" value="DNA polymerase III subunit delta"/>
    <property type="match status" value="1"/>
</dbReference>
<keyword evidence="6" id="KW-0239">DNA-directed DNA polymerase</keyword>
<dbReference type="RefSeq" id="WP_092874225.1">
    <property type="nucleotide sequence ID" value="NZ_FOVC01000001.1"/>
</dbReference>
<dbReference type="GO" id="GO:0009360">
    <property type="term" value="C:DNA polymerase III complex"/>
    <property type="evidence" value="ECO:0007669"/>
    <property type="project" value="InterPro"/>
</dbReference>
<protein>
    <recommendedName>
        <fullName evidence="2">DNA polymerase III subunit delta'</fullName>
        <ecNumber evidence="1">2.7.7.7</ecNumber>
    </recommendedName>
</protein>
<dbReference type="Gene3D" id="1.10.8.10">
    <property type="entry name" value="DNA helicase RuvA subunit, C-terminal domain"/>
    <property type="match status" value="1"/>
</dbReference>
<dbReference type="InterPro" id="IPR048731">
    <property type="entry name" value="HolB_lid-gammaproteobact"/>
</dbReference>
<organism evidence="12 13">
    <name type="scientific">Izhakiella capsodis</name>
    <dbReference type="NCBI Taxonomy" id="1367852"/>
    <lineage>
        <taxon>Bacteria</taxon>
        <taxon>Pseudomonadati</taxon>
        <taxon>Pseudomonadota</taxon>
        <taxon>Gammaproteobacteria</taxon>
        <taxon>Enterobacterales</taxon>
        <taxon>Erwiniaceae</taxon>
        <taxon>Izhakiella</taxon>
    </lineage>
</organism>
<dbReference type="PANTHER" id="PTHR11669:SF8">
    <property type="entry name" value="DNA POLYMERASE III SUBUNIT DELTA"/>
    <property type="match status" value="1"/>
</dbReference>
<keyword evidence="13" id="KW-1185">Reference proteome</keyword>
<dbReference type="STRING" id="1367852.SAMN05216516_101327"/>
<evidence type="ECO:0000259" key="11">
    <source>
        <dbReference type="Pfam" id="PF21500"/>
    </source>
</evidence>
<dbReference type="GO" id="GO:0006261">
    <property type="term" value="P:DNA-templated DNA replication"/>
    <property type="evidence" value="ECO:0007669"/>
    <property type="project" value="TreeGrafter"/>
</dbReference>
<dbReference type="PANTHER" id="PTHR11669">
    <property type="entry name" value="REPLICATION FACTOR C / DNA POLYMERASE III GAMMA-TAU SUBUNIT"/>
    <property type="match status" value="1"/>
</dbReference>
<dbReference type="SUPFAM" id="SSF48019">
    <property type="entry name" value="post-AAA+ oligomerization domain-like"/>
    <property type="match status" value="1"/>
</dbReference>
<dbReference type="Proteomes" id="UP000242222">
    <property type="component" value="Unassembled WGS sequence"/>
</dbReference>
<evidence type="ECO:0000256" key="5">
    <source>
        <dbReference type="ARBA" id="ARBA00022705"/>
    </source>
</evidence>
<dbReference type="Pfam" id="PF09115">
    <property type="entry name" value="DNApol3-delta_C"/>
    <property type="match status" value="1"/>
</dbReference>